<feature type="compositionally biased region" description="Basic residues" evidence="1">
    <location>
        <begin position="30"/>
        <end position="39"/>
    </location>
</feature>
<feature type="compositionally biased region" description="Basic and acidic residues" evidence="1">
    <location>
        <begin position="41"/>
        <end position="62"/>
    </location>
</feature>
<reference evidence="2 3" key="1">
    <citation type="submission" date="2020-05" db="EMBL/GenBank/DDBJ databases">
        <title>Vigna angularis (adzuki bean) Var. LongXiaoDou No. 4 denovo assembly.</title>
        <authorList>
            <person name="Xiang H."/>
        </authorList>
    </citation>
    <scope>NUCLEOTIDE SEQUENCE [LARGE SCALE GENOMIC DNA]</scope>
    <source>
        <tissue evidence="2">Leaf</tissue>
    </source>
</reference>
<proteinExistence type="predicted"/>
<gene>
    <name evidence="2" type="ORF">HKW66_Vig0197150</name>
</gene>
<accession>A0A8T0KQ37</accession>
<evidence type="ECO:0000313" key="3">
    <source>
        <dbReference type="Proteomes" id="UP000743370"/>
    </source>
</evidence>
<comment type="caution">
    <text evidence="2">The sequence shown here is derived from an EMBL/GenBank/DDBJ whole genome shotgun (WGS) entry which is preliminary data.</text>
</comment>
<name>A0A8T0KQ37_PHAAN</name>
<evidence type="ECO:0000313" key="2">
    <source>
        <dbReference type="EMBL" id="KAG2401249.1"/>
    </source>
</evidence>
<organism evidence="2 3">
    <name type="scientific">Phaseolus angularis</name>
    <name type="common">Azuki bean</name>
    <name type="synonym">Vigna angularis</name>
    <dbReference type="NCBI Taxonomy" id="3914"/>
    <lineage>
        <taxon>Eukaryota</taxon>
        <taxon>Viridiplantae</taxon>
        <taxon>Streptophyta</taxon>
        <taxon>Embryophyta</taxon>
        <taxon>Tracheophyta</taxon>
        <taxon>Spermatophyta</taxon>
        <taxon>Magnoliopsida</taxon>
        <taxon>eudicotyledons</taxon>
        <taxon>Gunneridae</taxon>
        <taxon>Pentapetalae</taxon>
        <taxon>rosids</taxon>
        <taxon>fabids</taxon>
        <taxon>Fabales</taxon>
        <taxon>Fabaceae</taxon>
        <taxon>Papilionoideae</taxon>
        <taxon>50 kb inversion clade</taxon>
        <taxon>NPAAA clade</taxon>
        <taxon>indigoferoid/millettioid clade</taxon>
        <taxon>Phaseoleae</taxon>
        <taxon>Vigna</taxon>
    </lineage>
</organism>
<dbReference type="AlphaFoldDB" id="A0A8T0KQ37"/>
<dbReference type="Proteomes" id="UP000743370">
    <property type="component" value="Unassembled WGS sequence"/>
</dbReference>
<sequence length="62" mass="7030">MDAIKTKPASTIKGGSFRNGHHSVDAHAQRSSHLHKPPLHHLFERDSNSRPRDHSEAMRPTR</sequence>
<feature type="region of interest" description="Disordered" evidence="1">
    <location>
        <begin position="1"/>
        <end position="62"/>
    </location>
</feature>
<evidence type="ECO:0000256" key="1">
    <source>
        <dbReference type="SAM" id="MobiDB-lite"/>
    </source>
</evidence>
<protein>
    <submittedName>
        <fullName evidence="2">Uncharacterized protein</fullName>
    </submittedName>
</protein>
<dbReference type="EMBL" id="JABFOF010000003">
    <property type="protein sequence ID" value="KAG2401249.1"/>
    <property type="molecule type" value="Genomic_DNA"/>
</dbReference>